<keyword evidence="2" id="KW-0131">Cell cycle</keyword>
<keyword evidence="3" id="KW-1185">Reference proteome</keyword>
<sequence length="230" mass="26459">MMSNESTRQCVQYVQDHMEYLVWCTANIEVHVTVCEIHEILNNANYCALPSRTITTVHNIHRAWQYLIDNIDQPVDWQTLCDYNSLIGQGLESNPGKARTGQVSISGTTYIPPAHTVLDDVFMQFELVRQELDPVKATCRLFAVTCRQQWFDNGNKRTAIMIANHWLIQHGVGVFTLPPERMGGEFTDWLLDYYETAQLNSFSRWLQYHAIGDMKYQGLTQAQQDGVDHS</sequence>
<dbReference type="Proteomes" id="UP000619536">
    <property type="component" value="Unassembled WGS sequence"/>
</dbReference>
<reference evidence="2" key="2">
    <citation type="submission" date="2020-09" db="EMBL/GenBank/DDBJ databases">
        <authorList>
            <person name="Sun Q."/>
            <person name="Sedlacek I."/>
        </authorList>
    </citation>
    <scope>NUCLEOTIDE SEQUENCE</scope>
    <source>
        <strain evidence="2">CCM 8606</strain>
    </source>
</reference>
<accession>A0A8J3AIE4</accession>
<dbReference type="PROSITE" id="PS51459">
    <property type="entry name" value="FIDO"/>
    <property type="match status" value="1"/>
</dbReference>
<protein>
    <submittedName>
        <fullName evidence="2">Cell division protein Fic</fullName>
    </submittedName>
</protein>
<reference evidence="2" key="1">
    <citation type="journal article" date="2014" name="Int. J. Syst. Evol. Microbiol.">
        <title>Complete genome sequence of Corynebacterium casei LMG S-19264T (=DSM 44701T), isolated from a smear-ripened cheese.</title>
        <authorList>
            <consortium name="US DOE Joint Genome Institute (JGI-PGF)"/>
            <person name="Walter F."/>
            <person name="Albersmeier A."/>
            <person name="Kalinowski J."/>
            <person name="Ruckert C."/>
        </authorList>
    </citation>
    <scope>NUCLEOTIDE SEQUENCE</scope>
    <source>
        <strain evidence="2">CCM 8606</strain>
    </source>
</reference>
<dbReference type="Gene3D" id="1.10.3290.10">
    <property type="entry name" value="Fido-like domain"/>
    <property type="match status" value="1"/>
</dbReference>
<evidence type="ECO:0000259" key="1">
    <source>
        <dbReference type="PROSITE" id="PS51459"/>
    </source>
</evidence>
<proteinExistence type="predicted"/>
<dbReference type="GO" id="GO:0051301">
    <property type="term" value="P:cell division"/>
    <property type="evidence" value="ECO:0007669"/>
    <property type="project" value="UniProtKB-KW"/>
</dbReference>
<gene>
    <name evidence="2" type="ORF">GCM10007377_05820</name>
</gene>
<dbReference type="EMBL" id="BMDH01000001">
    <property type="protein sequence ID" value="GGI13410.1"/>
    <property type="molecule type" value="Genomic_DNA"/>
</dbReference>
<comment type="caution">
    <text evidence="2">The sequence shown here is derived from an EMBL/GenBank/DDBJ whole genome shotgun (WGS) entry which is preliminary data.</text>
</comment>
<evidence type="ECO:0000313" key="2">
    <source>
        <dbReference type="EMBL" id="GGI13410.1"/>
    </source>
</evidence>
<name>A0A8J3AIE4_9BIFI</name>
<evidence type="ECO:0000313" key="3">
    <source>
        <dbReference type="Proteomes" id="UP000619536"/>
    </source>
</evidence>
<dbReference type="InterPro" id="IPR036597">
    <property type="entry name" value="Fido-like_dom_sf"/>
</dbReference>
<dbReference type="InterPro" id="IPR003812">
    <property type="entry name" value="Fido"/>
</dbReference>
<dbReference type="Pfam" id="PF02661">
    <property type="entry name" value="Fic"/>
    <property type="match status" value="1"/>
</dbReference>
<dbReference type="AlphaFoldDB" id="A0A8J3AIE4"/>
<dbReference type="SUPFAM" id="SSF140931">
    <property type="entry name" value="Fic-like"/>
    <property type="match status" value="1"/>
</dbReference>
<organism evidence="2 3">
    <name type="scientific">Galliscardovia ingluviei</name>
    <dbReference type="NCBI Taxonomy" id="1769422"/>
    <lineage>
        <taxon>Bacteria</taxon>
        <taxon>Bacillati</taxon>
        <taxon>Actinomycetota</taxon>
        <taxon>Actinomycetes</taxon>
        <taxon>Bifidobacteriales</taxon>
        <taxon>Bifidobacteriaceae</taxon>
        <taxon>Galliscardovia</taxon>
    </lineage>
</organism>
<keyword evidence="2" id="KW-0132">Cell division</keyword>
<dbReference type="RefSeq" id="WP_188354723.1">
    <property type="nucleotide sequence ID" value="NZ_BMDH01000001.1"/>
</dbReference>
<feature type="domain" description="Fido" evidence="1">
    <location>
        <begin position="75"/>
        <end position="208"/>
    </location>
</feature>